<keyword evidence="3" id="KW-1133">Transmembrane helix</keyword>
<evidence type="ECO:0000313" key="6">
    <source>
        <dbReference type="Proteomes" id="UP001165740"/>
    </source>
</evidence>
<keyword evidence="3" id="KW-0472">Membrane</keyword>
<feature type="transmembrane region" description="Helical" evidence="3">
    <location>
        <begin position="466"/>
        <end position="492"/>
    </location>
</feature>
<keyword evidence="1 4" id="KW-0732">Signal</keyword>
<evidence type="ECO:0000256" key="1">
    <source>
        <dbReference type="ARBA" id="ARBA00022729"/>
    </source>
</evidence>
<gene>
    <name evidence="7 8" type="primary">LOC106059842</name>
</gene>
<dbReference type="GeneID" id="106059842"/>
<dbReference type="InterPro" id="IPR013098">
    <property type="entry name" value="Ig_I-set"/>
</dbReference>
<dbReference type="InterPro" id="IPR013783">
    <property type="entry name" value="Ig-like_fold"/>
</dbReference>
<dbReference type="GO" id="GO:0007156">
    <property type="term" value="P:homophilic cell adhesion via plasma membrane adhesion molecules"/>
    <property type="evidence" value="ECO:0007669"/>
    <property type="project" value="TreeGrafter"/>
</dbReference>
<evidence type="ECO:0000256" key="3">
    <source>
        <dbReference type="SAM" id="Phobius"/>
    </source>
</evidence>
<dbReference type="GO" id="GO:0005886">
    <property type="term" value="C:plasma membrane"/>
    <property type="evidence" value="ECO:0007669"/>
    <property type="project" value="TreeGrafter"/>
</dbReference>
<dbReference type="InterPro" id="IPR007110">
    <property type="entry name" value="Ig-like_dom"/>
</dbReference>
<protein>
    <submittedName>
        <fullName evidence="7 8">Hemicentin-1-like</fullName>
    </submittedName>
</protein>
<dbReference type="RefSeq" id="XP_055867380.1">
    <property type="nucleotide sequence ID" value="XM_056011405.1"/>
</dbReference>
<dbReference type="PANTHER" id="PTHR45080">
    <property type="entry name" value="CONTACTIN 5"/>
    <property type="match status" value="1"/>
</dbReference>
<dbReference type="OrthoDB" id="6161934at2759"/>
<dbReference type="RefSeq" id="XP_055867381.1">
    <property type="nucleotide sequence ID" value="XM_056011406.1"/>
</dbReference>
<organism evidence="6 8">
    <name type="scientific">Biomphalaria glabrata</name>
    <name type="common">Bloodfluke planorb</name>
    <name type="synonym">Freshwater snail</name>
    <dbReference type="NCBI Taxonomy" id="6526"/>
    <lineage>
        <taxon>Eukaryota</taxon>
        <taxon>Metazoa</taxon>
        <taxon>Spiralia</taxon>
        <taxon>Lophotrochozoa</taxon>
        <taxon>Mollusca</taxon>
        <taxon>Gastropoda</taxon>
        <taxon>Heterobranchia</taxon>
        <taxon>Euthyneura</taxon>
        <taxon>Panpulmonata</taxon>
        <taxon>Hygrophila</taxon>
        <taxon>Lymnaeoidea</taxon>
        <taxon>Planorbidae</taxon>
        <taxon>Biomphalaria</taxon>
    </lineage>
</organism>
<feature type="domain" description="Ig-like" evidence="5">
    <location>
        <begin position="141"/>
        <end position="240"/>
    </location>
</feature>
<dbReference type="InterPro" id="IPR003599">
    <property type="entry name" value="Ig_sub"/>
</dbReference>
<evidence type="ECO:0000256" key="4">
    <source>
        <dbReference type="SAM" id="SignalP"/>
    </source>
</evidence>
<dbReference type="Pfam" id="PF13927">
    <property type="entry name" value="Ig_3"/>
    <property type="match status" value="1"/>
</dbReference>
<evidence type="ECO:0000313" key="8">
    <source>
        <dbReference type="RefSeq" id="XP_055867381.1"/>
    </source>
</evidence>
<dbReference type="PANTHER" id="PTHR45080:SF8">
    <property type="entry name" value="IG-LIKE DOMAIN-CONTAINING PROTEIN"/>
    <property type="match status" value="1"/>
</dbReference>
<accession>A0A9W2YXD5</accession>
<evidence type="ECO:0000259" key="5">
    <source>
        <dbReference type="PROSITE" id="PS50835"/>
    </source>
</evidence>
<name>A0A9W2YXD5_BIOGL</name>
<dbReference type="Proteomes" id="UP001165740">
    <property type="component" value="Chromosome 14"/>
</dbReference>
<dbReference type="PROSITE" id="PS50835">
    <property type="entry name" value="IG_LIKE"/>
    <property type="match status" value="2"/>
</dbReference>
<dbReference type="InterPro" id="IPR003598">
    <property type="entry name" value="Ig_sub2"/>
</dbReference>
<dbReference type="InterPro" id="IPR050958">
    <property type="entry name" value="Cell_Adh-Cytoskel_Orgn"/>
</dbReference>
<dbReference type="InterPro" id="IPR036179">
    <property type="entry name" value="Ig-like_dom_sf"/>
</dbReference>
<evidence type="ECO:0000313" key="7">
    <source>
        <dbReference type="RefSeq" id="XP_055867380.1"/>
    </source>
</evidence>
<proteinExistence type="predicted"/>
<sequence length="599" mass="67678">MKMFPSLSFVIFILLKPVLFVSGQISNSTESPENVYVKLTFKIPTSVGQPGRTIIKLERGDGSPSQDVLFINNLDFSTRVQEAYTNRLTVTTLVSERIVEISILGVQSRDAGMYTCWQDSAFNFLSSLTNCGHKLTIVHKPSSSYMVLNPFIISDTKIIKKESEELTITCAIRCVPVCDVRWSFKAFNALKYQTFCSSFSSIPLDESHTLSLRVKRTDQGTYRCTGSNKHGQAYKQFELEVHYISTAVVRVNEKPHNESVILLVEKEHARLQCIIDAHPAPKLAWNSPTRVLLLEEGKPSPQVSSRVLQNNYTSSYTLNSVQCEDIGIYSCEGYNRASSVEKKIFIFVLCPPSSADIPLLKLEQNYVWDVSKVLNFSFVIKAYPEPNVTRVVSMVDSSTRTEDMTKDVFITKMSTYDGRNYLTKFTFTVIRTLDNKDINRVFTLTFQSKYFTRELQFVVRPRERTILNVGVIAGIVISVVIVIFTLLTIVIIRRKSACSSRSGETRDVHVPCHSTDQAETNDDQRYTDVAGTSRELYVNAVAKGRDEKCRPTKATDVYDTCTQDTDTDEAHYQSLDVINTDNRTPDQRNTSAEICKTTV</sequence>
<evidence type="ECO:0000256" key="2">
    <source>
        <dbReference type="ARBA" id="ARBA00023157"/>
    </source>
</evidence>
<keyword evidence="3" id="KW-0812">Transmembrane</keyword>
<dbReference type="Gene3D" id="2.60.40.10">
    <property type="entry name" value="Immunoglobulins"/>
    <property type="match status" value="3"/>
</dbReference>
<keyword evidence="2" id="KW-1015">Disulfide bond</keyword>
<dbReference type="AlphaFoldDB" id="A0A9W2YXD5"/>
<dbReference type="SUPFAM" id="SSF48726">
    <property type="entry name" value="Immunoglobulin"/>
    <property type="match status" value="3"/>
</dbReference>
<feature type="chain" id="PRO_5044702506" evidence="4">
    <location>
        <begin position="24"/>
        <end position="599"/>
    </location>
</feature>
<keyword evidence="6" id="KW-1185">Reference proteome</keyword>
<dbReference type="SMART" id="SM00409">
    <property type="entry name" value="IG"/>
    <property type="match status" value="3"/>
</dbReference>
<dbReference type="Pfam" id="PF07679">
    <property type="entry name" value="I-set"/>
    <property type="match status" value="1"/>
</dbReference>
<reference evidence="7 8" key="1">
    <citation type="submission" date="2025-04" db="UniProtKB">
        <authorList>
            <consortium name="RefSeq"/>
        </authorList>
    </citation>
    <scope>IDENTIFICATION</scope>
</reference>
<dbReference type="SMART" id="SM00408">
    <property type="entry name" value="IGc2"/>
    <property type="match status" value="2"/>
</dbReference>
<feature type="signal peptide" evidence="4">
    <location>
        <begin position="1"/>
        <end position="23"/>
    </location>
</feature>
<feature type="domain" description="Ig-like" evidence="5">
    <location>
        <begin position="255"/>
        <end position="345"/>
    </location>
</feature>